<keyword evidence="3" id="KW-1185">Reference proteome</keyword>
<evidence type="ECO:0000313" key="2">
    <source>
        <dbReference type="EMBL" id="GMT36513.1"/>
    </source>
</evidence>
<proteinExistence type="predicted"/>
<accession>A0AAV5WYU7</accession>
<reference evidence="2" key="1">
    <citation type="submission" date="2023-10" db="EMBL/GenBank/DDBJ databases">
        <title>Genome assembly of Pristionchus species.</title>
        <authorList>
            <person name="Yoshida K."/>
            <person name="Sommer R.J."/>
        </authorList>
    </citation>
    <scope>NUCLEOTIDE SEQUENCE</scope>
    <source>
        <strain evidence="2">RS5133</strain>
    </source>
</reference>
<gene>
    <name evidence="2" type="ORF">PFISCL1PPCAC_27810</name>
</gene>
<comment type="caution">
    <text evidence="2">The sequence shown here is derived from an EMBL/GenBank/DDBJ whole genome shotgun (WGS) entry which is preliminary data.</text>
</comment>
<organism evidence="2 3">
    <name type="scientific">Pristionchus fissidentatus</name>
    <dbReference type="NCBI Taxonomy" id="1538716"/>
    <lineage>
        <taxon>Eukaryota</taxon>
        <taxon>Metazoa</taxon>
        <taxon>Ecdysozoa</taxon>
        <taxon>Nematoda</taxon>
        <taxon>Chromadorea</taxon>
        <taxon>Rhabditida</taxon>
        <taxon>Rhabditina</taxon>
        <taxon>Diplogasteromorpha</taxon>
        <taxon>Diplogasteroidea</taxon>
        <taxon>Neodiplogasteridae</taxon>
        <taxon>Pristionchus</taxon>
    </lineage>
</organism>
<feature type="non-terminal residue" evidence="2">
    <location>
        <position position="1"/>
    </location>
</feature>
<sequence>GSGCMSGSRESRRPRKRAVDVQSMEGTQEVCGILPRIARRRHFIRDRFQRTHEPEVLDYQARIATATNHTMVVFHPKL</sequence>
<dbReference type="EMBL" id="BTSY01000007">
    <property type="protein sequence ID" value="GMT36513.1"/>
    <property type="molecule type" value="Genomic_DNA"/>
</dbReference>
<name>A0AAV5WYU7_9BILA</name>
<dbReference type="Proteomes" id="UP001432322">
    <property type="component" value="Unassembled WGS sequence"/>
</dbReference>
<evidence type="ECO:0000256" key="1">
    <source>
        <dbReference type="SAM" id="MobiDB-lite"/>
    </source>
</evidence>
<evidence type="ECO:0000313" key="3">
    <source>
        <dbReference type="Proteomes" id="UP001432322"/>
    </source>
</evidence>
<feature type="region of interest" description="Disordered" evidence="1">
    <location>
        <begin position="1"/>
        <end position="22"/>
    </location>
</feature>
<dbReference type="AlphaFoldDB" id="A0AAV5WYU7"/>
<protein>
    <submittedName>
        <fullName evidence="2">Uncharacterized protein</fullName>
    </submittedName>
</protein>